<dbReference type="PROSITE" id="PS51720">
    <property type="entry name" value="G_AIG1"/>
    <property type="match status" value="1"/>
</dbReference>
<organism evidence="6 7">
    <name type="scientific">Astatotilapia calliptera</name>
    <name type="common">Eastern happy</name>
    <name type="synonym">Chromis callipterus</name>
    <dbReference type="NCBI Taxonomy" id="8154"/>
    <lineage>
        <taxon>Eukaryota</taxon>
        <taxon>Metazoa</taxon>
        <taxon>Chordata</taxon>
        <taxon>Craniata</taxon>
        <taxon>Vertebrata</taxon>
        <taxon>Euteleostomi</taxon>
        <taxon>Actinopterygii</taxon>
        <taxon>Neopterygii</taxon>
        <taxon>Teleostei</taxon>
        <taxon>Neoteleostei</taxon>
        <taxon>Acanthomorphata</taxon>
        <taxon>Ovalentaria</taxon>
        <taxon>Cichlomorphae</taxon>
        <taxon>Cichliformes</taxon>
        <taxon>Cichlidae</taxon>
        <taxon>African cichlids</taxon>
        <taxon>Pseudocrenilabrinae</taxon>
        <taxon>Haplochromini</taxon>
        <taxon>Astatotilapia</taxon>
    </lineage>
</organism>
<sequence>IYYLLLLLVYYCPAGAGKAEEEELRIVLVGKTGVGKTSSAAGNTILGRPAFKSTSSAGSVTSECEKVSGDFEGQTLFIVDTPGLFDTKDQEKVVGEVMNCIMYCAPGPHVFLIVIQAGRFTSEEQETVKMIQKIFGEKAAGYTIALFTRGDDLEADNITVEKFICDNQALCGFMSQCGGGYHVFNNRSKDPSQVKQLLEKIDTMVQRNGGSYYTSEMLKEAERAITEEIHYLQKDDPNLTDKDARKQALKNPYFKTSSIRKSVTSCLMSLCKVIYDLNCCR</sequence>
<evidence type="ECO:0000256" key="2">
    <source>
        <dbReference type="ARBA" id="ARBA00022741"/>
    </source>
</evidence>
<evidence type="ECO:0000313" key="7">
    <source>
        <dbReference type="Proteomes" id="UP000265100"/>
    </source>
</evidence>
<name>A0A3P8P6I2_ASTCA</name>
<comment type="similarity">
    <text evidence="1">Belongs to the TRAFAC class TrmE-Era-EngA-EngB-Septin-like GTPase superfamily. AIG1/Toc34/Toc159-like paraseptin GTPase family. IAN subfamily.</text>
</comment>
<reference evidence="6" key="1">
    <citation type="submission" date="2025-08" db="UniProtKB">
        <authorList>
            <consortium name="Ensembl"/>
        </authorList>
    </citation>
    <scope>IDENTIFICATION</scope>
</reference>
<dbReference type="CDD" id="cd01852">
    <property type="entry name" value="AIG1"/>
    <property type="match status" value="1"/>
</dbReference>
<feature type="signal peptide" evidence="4">
    <location>
        <begin position="1"/>
        <end position="19"/>
    </location>
</feature>
<dbReference type="STRING" id="8154.ENSACLP00000012599"/>
<dbReference type="PANTHER" id="PTHR10903:SF186">
    <property type="entry name" value="GTPASE IMAP FAMILY MEMBER 4-LIKE-RELATED"/>
    <property type="match status" value="1"/>
</dbReference>
<dbReference type="InterPro" id="IPR027417">
    <property type="entry name" value="P-loop_NTPase"/>
</dbReference>
<protein>
    <recommendedName>
        <fullName evidence="5">AIG1-type G domain-containing protein</fullName>
    </recommendedName>
</protein>
<accession>A0A3P8P6I2</accession>
<dbReference type="OMA" id="ANSFANW"/>
<evidence type="ECO:0000256" key="1">
    <source>
        <dbReference type="ARBA" id="ARBA00008535"/>
    </source>
</evidence>
<keyword evidence="4" id="KW-0732">Signal</keyword>
<dbReference type="GO" id="GO:0005525">
    <property type="term" value="F:GTP binding"/>
    <property type="evidence" value="ECO:0007669"/>
    <property type="project" value="UniProtKB-KW"/>
</dbReference>
<proteinExistence type="inferred from homology"/>
<feature type="chain" id="PRO_5044280483" description="AIG1-type G domain-containing protein" evidence="4">
    <location>
        <begin position="20"/>
        <end position="281"/>
    </location>
</feature>
<dbReference type="InterPro" id="IPR045058">
    <property type="entry name" value="GIMA/IAN/Toc"/>
</dbReference>
<evidence type="ECO:0000313" key="6">
    <source>
        <dbReference type="Ensembl" id="ENSACLP00000012599.2"/>
    </source>
</evidence>
<dbReference type="InterPro" id="IPR006703">
    <property type="entry name" value="G_AIG1"/>
</dbReference>
<feature type="domain" description="AIG1-type G" evidence="5">
    <location>
        <begin position="21"/>
        <end position="222"/>
    </location>
</feature>
<dbReference type="SUPFAM" id="SSF52540">
    <property type="entry name" value="P-loop containing nucleoside triphosphate hydrolases"/>
    <property type="match status" value="1"/>
</dbReference>
<keyword evidence="7" id="KW-1185">Reference proteome</keyword>
<reference evidence="6" key="2">
    <citation type="submission" date="2025-09" db="UniProtKB">
        <authorList>
            <consortium name="Ensembl"/>
        </authorList>
    </citation>
    <scope>IDENTIFICATION</scope>
</reference>
<evidence type="ECO:0000256" key="3">
    <source>
        <dbReference type="ARBA" id="ARBA00023134"/>
    </source>
</evidence>
<dbReference type="Proteomes" id="UP000265100">
    <property type="component" value="Unplaced"/>
</dbReference>
<dbReference type="Pfam" id="PF04548">
    <property type="entry name" value="AIG1"/>
    <property type="match status" value="1"/>
</dbReference>
<keyword evidence="2" id="KW-0547">Nucleotide-binding</keyword>
<evidence type="ECO:0000259" key="5">
    <source>
        <dbReference type="PROSITE" id="PS51720"/>
    </source>
</evidence>
<dbReference type="FunFam" id="3.40.50.300:FF:000366">
    <property type="entry name" value="GTPase, IMAP family member 2"/>
    <property type="match status" value="1"/>
</dbReference>
<dbReference type="Gene3D" id="3.40.50.300">
    <property type="entry name" value="P-loop containing nucleotide triphosphate hydrolases"/>
    <property type="match status" value="1"/>
</dbReference>
<dbReference type="GeneTree" id="ENSGT01120000271858"/>
<dbReference type="PANTHER" id="PTHR10903">
    <property type="entry name" value="GTPASE, IMAP FAMILY MEMBER-RELATED"/>
    <property type="match status" value="1"/>
</dbReference>
<dbReference type="Bgee" id="ENSACLG00000008599">
    <property type="expression patterns" value="Expressed in anal fin and 2 other cell types or tissues"/>
</dbReference>
<dbReference type="Ensembl" id="ENSACLT00000012906.2">
    <property type="protein sequence ID" value="ENSACLP00000012599.2"/>
    <property type="gene ID" value="ENSACLG00000008599.2"/>
</dbReference>
<keyword evidence="3" id="KW-0342">GTP-binding</keyword>
<dbReference type="AlphaFoldDB" id="A0A3P8P6I2"/>
<evidence type="ECO:0000256" key="4">
    <source>
        <dbReference type="SAM" id="SignalP"/>
    </source>
</evidence>